<evidence type="ECO:0000313" key="3">
    <source>
        <dbReference type="Proteomes" id="UP001589797"/>
    </source>
</evidence>
<evidence type="ECO:0000313" key="2">
    <source>
        <dbReference type="EMBL" id="MFC0261422.1"/>
    </source>
</evidence>
<reference evidence="2 3" key="1">
    <citation type="submission" date="2024-09" db="EMBL/GenBank/DDBJ databases">
        <authorList>
            <person name="Sun Q."/>
            <person name="Mori K."/>
        </authorList>
    </citation>
    <scope>NUCLEOTIDE SEQUENCE [LARGE SCALE GENOMIC DNA]</scope>
    <source>
        <strain evidence="2 3">CCM 7650</strain>
    </source>
</reference>
<comment type="caution">
    <text evidence="2">The sequence shown here is derived from an EMBL/GenBank/DDBJ whole genome shotgun (WGS) entry which is preliminary data.</text>
</comment>
<dbReference type="Proteomes" id="UP001589797">
    <property type="component" value="Unassembled WGS sequence"/>
</dbReference>
<proteinExistence type="predicted"/>
<dbReference type="RefSeq" id="WP_382385872.1">
    <property type="nucleotide sequence ID" value="NZ_JBHLWI010000004.1"/>
</dbReference>
<feature type="chain" id="PRO_5047459526" description="Outer membrane protein beta-barrel domain-containing protein" evidence="1">
    <location>
        <begin position="21"/>
        <end position="208"/>
    </location>
</feature>
<evidence type="ECO:0008006" key="4">
    <source>
        <dbReference type="Google" id="ProtNLM"/>
    </source>
</evidence>
<keyword evidence="3" id="KW-1185">Reference proteome</keyword>
<protein>
    <recommendedName>
        <fullName evidence="4">Outer membrane protein beta-barrel domain-containing protein</fullName>
    </recommendedName>
</protein>
<evidence type="ECO:0000256" key="1">
    <source>
        <dbReference type="SAM" id="SignalP"/>
    </source>
</evidence>
<feature type="signal peptide" evidence="1">
    <location>
        <begin position="1"/>
        <end position="20"/>
    </location>
</feature>
<keyword evidence="1" id="KW-0732">Signal</keyword>
<organism evidence="2 3">
    <name type="scientific">Fontibacter flavus</name>
    <dbReference type="NCBI Taxonomy" id="654838"/>
    <lineage>
        <taxon>Bacteria</taxon>
        <taxon>Pseudomonadati</taxon>
        <taxon>Bacteroidota</taxon>
        <taxon>Cytophagia</taxon>
        <taxon>Cytophagales</taxon>
        <taxon>Cyclobacteriaceae</taxon>
        <taxon>Fontibacter</taxon>
    </lineage>
</organism>
<dbReference type="EMBL" id="JBHLWI010000004">
    <property type="protein sequence ID" value="MFC0261422.1"/>
    <property type="molecule type" value="Genomic_DNA"/>
</dbReference>
<accession>A0ABV6FNM1</accession>
<sequence length="208" mass="22715">MKKTVGLITALILFVQIASAQDEQQTLFGEKISLSSLGVMVDPGVQLTRLAGEGAGFFNFRGGIVFNDKLTLGGFYGQSINDVRPSSFDNSLPISAHLDSYMAGGFVEYTIYSNKLVHFTFPLSVGMMEVEIDNEGRDFDFDETKTLFVEPKAMLEINLHKFARLNAGVGYRIMGNTFENAPGVPDAGNALTFQIGLKMGVFSFGQLK</sequence>
<gene>
    <name evidence="2" type="ORF">ACFFIP_01920</name>
</gene>
<name>A0ABV6FNM1_9BACT</name>